<dbReference type="AlphaFoldDB" id="A0A0M3T2F0"/>
<sequence>MPLRTAPLPRMAGHLSFMRSVRAKVEDLSSGTLAVIGVPMEGSKNLKSGARFSPLSIRETSVYFGWYANPQFSNPINIDEHEVFDTSSINERLFDLGDIPILGQTKLKAEELINHSIAQIYNRNATSIVLGGDSSIISPVCRGIANGKSAAYIQIGGKTPGTSNIKLDHQSSAPLCSLLASGEVKLEDTCILAPAENPSVEFLKELSGVGAKIFSSSQLKDMNSKEIADLSLTLSNRELPVIVNLDLSSVSSELHGMSEQPIFNGMSLKLLRQVLVALASAPIATLILTGHNPTINGLSVVKTGQRLIVTALVGYLCSRLGLMNDFNSNEN</sequence>
<evidence type="ECO:0000256" key="1">
    <source>
        <dbReference type="ARBA" id="ARBA00022723"/>
    </source>
</evidence>
<dbReference type="InterPro" id="IPR006035">
    <property type="entry name" value="Ureohydrolase"/>
</dbReference>
<reference evidence="4 5" key="1">
    <citation type="journal article" date="2015" name="Genome Announc.">
        <title>Genome Sequence of 'Candidatus Thioglobus singularis' Strain PS1, a Mixotroph from the SUP05 Clade of Marine Gammaproteobacteria.</title>
        <authorList>
            <person name="Marshall K.T."/>
            <person name="Morris R.M."/>
        </authorList>
    </citation>
    <scope>NUCLEOTIDE SEQUENCE [LARGE SCALE GENOMIC DNA]</scope>
    <source>
        <strain evidence="4 5">PS1</strain>
    </source>
</reference>
<comment type="similarity">
    <text evidence="3">Belongs to the arginase family.</text>
</comment>
<evidence type="ECO:0008006" key="6">
    <source>
        <dbReference type="Google" id="ProtNLM"/>
    </source>
</evidence>
<accession>A0A0M3T2F0</accession>
<evidence type="ECO:0000313" key="4">
    <source>
        <dbReference type="EMBL" id="ALE02605.1"/>
    </source>
</evidence>
<evidence type="ECO:0000256" key="2">
    <source>
        <dbReference type="ARBA" id="ARBA00022801"/>
    </source>
</evidence>
<dbReference type="PROSITE" id="PS51409">
    <property type="entry name" value="ARGINASE_2"/>
    <property type="match status" value="1"/>
</dbReference>
<evidence type="ECO:0000256" key="3">
    <source>
        <dbReference type="PROSITE-ProRule" id="PRU00742"/>
    </source>
</evidence>
<dbReference type="GO" id="GO:0008783">
    <property type="term" value="F:agmatinase activity"/>
    <property type="evidence" value="ECO:0007669"/>
    <property type="project" value="TreeGrafter"/>
</dbReference>
<evidence type="ECO:0000313" key="5">
    <source>
        <dbReference type="Proteomes" id="UP000068905"/>
    </source>
</evidence>
<keyword evidence="2" id="KW-0378">Hydrolase</keyword>
<dbReference type="KEGG" id="tsn:W908_00920"/>
<dbReference type="OrthoDB" id="335142at2"/>
<dbReference type="Gene3D" id="3.40.800.10">
    <property type="entry name" value="Ureohydrolase domain"/>
    <property type="match status" value="1"/>
</dbReference>
<dbReference type="InterPro" id="IPR023696">
    <property type="entry name" value="Ureohydrolase_dom_sf"/>
</dbReference>
<dbReference type="PANTHER" id="PTHR11358:SF26">
    <property type="entry name" value="GUANIDINO ACID HYDROLASE, MITOCHONDRIAL"/>
    <property type="match status" value="1"/>
</dbReference>
<dbReference type="Proteomes" id="UP000068905">
    <property type="component" value="Chromosome"/>
</dbReference>
<keyword evidence="5" id="KW-1185">Reference proteome</keyword>
<dbReference type="GO" id="GO:0033389">
    <property type="term" value="P:putrescine biosynthetic process from arginine, via agmatine"/>
    <property type="evidence" value="ECO:0007669"/>
    <property type="project" value="TreeGrafter"/>
</dbReference>
<gene>
    <name evidence="4" type="ORF">W908_00920</name>
</gene>
<proteinExistence type="inferred from homology"/>
<dbReference type="SUPFAM" id="SSF52768">
    <property type="entry name" value="Arginase/deacetylase"/>
    <property type="match status" value="1"/>
</dbReference>
<dbReference type="RefSeq" id="WP_053819578.1">
    <property type="nucleotide sequence ID" value="NZ_CP006911.1"/>
</dbReference>
<organism evidence="4 5">
    <name type="scientific">Candidatus Pseudothioglobus singularis PS1</name>
    <dbReference type="NCBI Taxonomy" id="1125411"/>
    <lineage>
        <taxon>Bacteria</taxon>
        <taxon>Pseudomonadati</taxon>
        <taxon>Pseudomonadota</taxon>
        <taxon>Gammaproteobacteria</taxon>
        <taxon>Candidatus Pseudothioglobaceae</taxon>
        <taxon>Candidatus Pseudothioglobus</taxon>
    </lineage>
</organism>
<dbReference type="Pfam" id="PF00491">
    <property type="entry name" value="Arginase"/>
    <property type="match status" value="1"/>
</dbReference>
<dbReference type="PANTHER" id="PTHR11358">
    <property type="entry name" value="ARGINASE/AGMATINASE"/>
    <property type="match status" value="1"/>
</dbReference>
<dbReference type="STRING" id="1125411.W908_00920"/>
<name>A0A0M3T2F0_9GAMM</name>
<protein>
    <recommendedName>
        <fullName evidence="6">Arginase</fullName>
    </recommendedName>
</protein>
<dbReference type="EMBL" id="CP006911">
    <property type="protein sequence ID" value="ALE02605.1"/>
    <property type="molecule type" value="Genomic_DNA"/>
</dbReference>
<dbReference type="GO" id="GO:0046872">
    <property type="term" value="F:metal ion binding"/>
    <property type="evidence" value="ECO:0007669"/>
    <property type="project" value="UniProtKB-KW"/>
</dbReference>
<keyword evidence="1" id="KW-0479">Metal-binding</keyword>